<protein>
    <submittedName>
        <fullName evidence="2">DUF2784 domain-containing protein</fullName>
    </submittedName>
</protein>
<keyword evidence="1" id="KW-0472">Membrane</keyword>
<name>A0A3P3QGA8_9GAMM</name>
<keyword evidence="1" id="KW-1133">Transmembrane helix</keyword>
<dbReference type="AlphaFoldDB" id="A0A3P3QGA8"/>
<comment type="caution">
    <text evidence="2">The sequence shown here is derived from an EMBL/GenBank/DDBJ whole genome shotgun (WGS) entry which is preliminary data.</text>
</comment>
<evidence type="ECO:0000256" key="1">
    <source>
        <dbReference type="SAM" id="Phobius"/>
    </source>
</evidence>
<dbReference type="RefSeq" id="WP_046518485.1">
    <property type="nucleotide sequence ID" value="NZ_LAVS01000002.1"/>
</dbReference>
<organism evidence="2 3">
    <name type="scientific">Rheinheimera mesophila</name>
    <dbReference type="NCBI Taxonomy" id="1547515"/>
    <lineage>
        <taxon>Bacteria</taxon>
        <taxon>Pseudomonadati</taxon>
        <taxon>Pseudomonadota</taxon>
        <taxon>Gammaproteobacteria</taxon>
        <taxon>Chromatiales</taxon>
        <taxon>Chromatiaceae</taxon>
        <taxon>Rheinheimera</taxon>
    </lineage>
</organism>
<accession>A0A3P3QGA8</accession>
<proteinExistence type="predicted"/>
<feature type="transmembrane region" description="Helical" evidence="1">
    <location>
        <begin position="6"/>
        <end position="38"/>
    </location>
</feature>
<evidence type="ECO:0000313" key="3">
    <source>
        <dbReference type="Proteomes" id="UP000276260"/>
    </source>
</evidence>
<dbReference type="Proteomes" id="UP000276260">
    <property type="component" value="Unassembled WGS sequence"/>
</dbReference>
<keyword evidence="3" id="KW-1185">Reference proteome</keyword>
<dbReference type="OrthoDB" id="370375at2"/>
<sequence length="134" mass="15246">MSRASVLLLLADAILVVHVLFVCFVVFGLLAIYLGYALSWQWVRNLRFRLLHLVAIGIVVVQSWLGMICPLTVWEMALRKQAGAGTYAGSFIQHWLHQLLYYSAPDWAFMLLYSAFGLLVLASWFVVRPGSWSR</sequence>
<feature type="transmembrane region" description="Helical" evidence="1">
    <location>
        <begin position="50"/>
        <end position="73"/>
    </location>
</feature>
<reference evidence="2 3" key="1">
    <citation type="submission" date="2018-11" db="EMBL/GenBank/DDBJ databases">
        <title>Draft genome analysis of Rheinheimera mesophila isolated from an industrial waste site.</title>
        <authorList>
            <person name="Yu Q."/>
            <person name="Qi Y."/>
            <person name="Zhang H."/>
            <person name="Lu Y."/>
            <person name="Pu J."/>
        </authorList>
    </citation>
    <scope>NUCLEOTIDE SEQUENCE [LARGE SCALE GENOMIC DNA]</scope>
    <source>
        <strain evidence="2 3">IITR13</strain>
    </source>
</reference>
<dbReference type="Pfam" id="PF10861">
    <property type="entry name" value="DUF2784"/>
    <property type="match status" value="1"/>
</dbReference>
<dbReference type="EMBL" id="RRCF01000004">
    <property type="protein sequence ID" value="RRJ19529.1"/>
    <property type="molecule type" value="Genomic_DNA"/>
</dbReference>
<dbReference type="InterPro" id="IPR021218">
    <property type="entry name" value="DUF2784"/>
</dbReference>
<evidence type="ECO:0000313" key="2">
    <source>
        <dbReference type="EMBL" id="RRJ19529.1"/>
    </source>
</evidence>
<feature type="transmembrane region" description="Helical" evidence="1">
    <location>
        <begin position="107"/>
        <end position="127"/>
    </location>
</feature>
<gene>
    <name evidence="2" type="ORF">EIK76_13840</name>
</gene>
<keyword evidence="1" id="KW-0812">Transmembrane</keyword>